<keyword evidence="2" id="KW-1185">Reference proteome</keyword>
<proteinExistence type="predicted"/>
<name>A0A1V0E729_9CAUD</name>
<reference evidence="1 2" key="1">
    <citation type="submission" date="2017-02" db="EMBL/GenBank/DDBJ databases">
        <title>Genome sequencing and assembly of Klebsiella pneumoniae phages.</title>
        <authorList>
            <person name="Labudda L."/>
            <person name="Strapagiel D."/>
            <person name="Karczewska-Golec J."/>
            <person name="Golec P."/>
        </authorList>
    </citation>
    <scope>NUCLEOTIDE SEQUENCE [LARGE SCALE GENOMIC DNA]</scope>
</reference>
<dbReference type="KEGG" id="vg:55632669"/>
<dbReference type="EMBL" id="KY652726">
    <property type="protein sequence ID" value="ARB12680.1"/>
    <property type="molecule type" value="Genomic_DNA"/>
</dbReference>
<gene>
    <name evidence="1" type="ORF">BIS47_176</name>
</gene>
<accession>A0A1V0E729</accession>
<organism evidence="1 2">
    <name type="scientific">Klebsiella phage vB_KpnM_BIS47</name>
    <dbReference type="NCBI Taxonomy" id="1907784"/>
    <lineage>
        <taxon>Viruses</taxon>
        <taxon>Duplodnaviria</taxon>
        <taxon>Heunggongvirae</taxon>
        <taxon>Uroviricota</taxon>
        <taxon>Caudoviricetes</taxon>
        <taxon>Vequintavirinae</taxon>
        <taxon>Mydovirus</taxon>
        <taxon>Mydovirus BIS47</taxon>
    </lineage>
</organism>
<evidence type="ECO:0000313" key="1">
    <source>
        <dbReference type="EMBL" id="ARB12680.1"/>
    </source>
</evidence>
<dbReference type="RefSeq" id="YP_009832683.1">
    <property type="nucleotide sequence ID" value="NC_048656.1"/>
</dbReference>
<evidence type="ECO:0000313" key="2">
    <source>
        <dbReference type="Proteomes" id="UP000221691"/>
    </source>
</evidence>
<dbReference type="GeneID" id="55632669"/>
<dbReference type="Proteomes" id="UP000221691">
    <property type="component" value="Segment"/>
</dbReference>
<sequence length="78" mass="9379">MAYTFKQMKKGSYFGNVNDHSSDVYHKVSTYEYSNVRTGEVFDIRKTGWARYYDSDFGMFCLAEVKIRVEKVQWRPEW</sequence>
<protein>
    <submittedName>
        <fullName evidence="1">Uncharacterized protein</fullName>
    </submittedName>
</protein>